<keyword evidence="2" id="KW-0067">ATP-binding</keyword>
<evidence type="ECO:0000313" key="4">
    <source>
        <dbReference type="Proteomes" id="UP000811899"/>
    </source>
</evidence>
<dbReference type="CDD" id="cd05387">
    <property type="entry name" value="BY-kinase"/>
    <property type="match status" value="1"/>
</dbReference>
<dbReference type="AlphaFoldDB" id="A0AAW4L8L7"/>
<keyword evidence="1" id="KW-0547">Nucleotide-binding</keyword>
<proteinExistence type="predicted"/>
<reference evidence="3 4" key="1">
    <citation type="submission" date="2021-05" db="EMBL/GenBank/DDBJ databases">
        <title>The draft genome of Geobacter pelophilus DSM 12255.</title>
        <authorList>
            <person name="Xu Z."/>
            <person name="Masuda Y."/>
            <person name="Itoh H."/>
            <person name="Senoo K."/>
        </authorList>
    </citation>
    <scope>NUCLEOTIDE SEQUENCE [LARGE SCALE GENOMIC DNA]</scope>
    <source>
        <strain evidence="3 4">DSM 12255</strain>
    </source>
</reference>
<dbReference type="EMBL" id="JAHCVJ010000009">
    <property type="protein sequence ID" value="MBT0666195.1"/>
    <property type="molecule type" value="Genomic_DNA"/>
</dbReference>
<keyword evidence="3" id="KW-0808">Transferase</keyword>
<organism evidence="3 4">
    <name type="scientific">Geoanaerobacter pelophilus</name>
    <dbReference type="NCBI Taxonomy" id="60036"/>
    <lineage>
        <taxon>Bacteria</taxon>
        <taxon>Pseudomonadati</taxon>
        <taxon>Thermodesulfobacteriota</taxon>
        <taxon>Desulfuromonadia</taxon>
        <taxon>Geobacterales</taxon>
        <taxon>Geobacteraceae</taxon>
        <taxon>Geoanaerobacter</taxon>
    </lineage>
</organism>
<keyword evidence="4" id="KW-1185">Reference proteome</keyword>
<dbReference type="GO" id="GO:0005886">
    <property type="term" value="C:plasma membrane"/>
    <property type="evidence" value="ECO:0007669"/>
    <property type="project" value="TreeGrafter"/>
</dbReference>
<dbReference type="PANTHER" id="PTHR32309">
    <property type="entry name" value="TYROSINE-PROTEIN KINASE"/>
    <property type="match status" value="1"/>
</dbReference>
<dbReference type="GO" id="GO:0004713">
    <property type="term" value="F:protein tyrosine kinase activity"/>
    <property type="evidence" value="ECO:0007669"/>
    <property type="project" value="TreeGrafter"/>
</dbReference>
<evidence type="ECO:0000313" key="3">
    <source>
        <dbReference type="EMBL" id="MBT0666195.1"/>
    </source>
</evidence>
<dbReference type="RefSeq" id="WP_214172966.1">
    <property type="nucleotide sequence ID" value="NZ_JAHCVJ010000009.1"/>
</dbReference>
<comment type="caution">
    <text evidence="3">The sequence shown here is derived from an EMBL/GenBank/DDBJ whole genome shotgun (WGS) entry which is preliminary data.</text>
</comment>
<dbReference type="PANTHER" id="PTHR32309:SF13">
    <property type="entry name" value="FERRIC ENTEROBACTIN TRANSPORT PROTEIN FEPE"/>
    <property type="match status" value="1"/>
</dbReference>
<protein>
    <submittedName>
        <fullName evidence="3">Tyrosine protein kinase</fullName>
    </submittedName>
</protein>
<dbReference type="Gene3D" id="3.40.50.300">
    <property type="entry name" value="P-loop containing nucleotide triphosphate hydrolases"/>
    <property type="match status" value="1"/>
</dbReference>
<dbReference type="InterPro" id="IPR050445">
    <property type="entry name" value="Bact_polysacc_biosynth/exp"/>
</dbReference>
<gene>
    <name evidence="3" type="ORF">KI809_17930</name>
</gene>
<sequence length="306" mass="33680">MATRLTFSLARPQNQEAVLVSADEALQLSAPIAEEFDEELPITASEITTEQEELPPLPAAEAVPVVRPKFGWVSPQYTVSRSVTLDPATLAANRCVAIDQQAPELDAYRVLRTQILQRTRQGGGNTIMVSSALPGEGKSITAINLALTFAREFQQTVLLVDCDLRRQSVHRYLGYESDCGVIDYLLNDQPVPELITWPGIEKLTIISGGRSLGESSELLGSARMKDLVDDMRLRYPERYVIFDLPALLDGADALAFAPLVDHIVLAVREGSTPIDDVKRSIEMLPQGKLLGLVMNRHQGPPIKKRK</sequence>
<dbReference type="InterPro" id="IPR005702">
    <property type="entry name" value="Wzc-like_C"/>
</dbReference>
<evidence type="ECO:0000256" key="1">
    <source>
        <dbReference type="ARBA" id="ARBA00022741"/>
    </source>
</evidence>
<keyword evidence="3" id="KW-0418">Kinase</keyword>
<evidence type="ECO:0000256" key="2">
    <source>
        <dbReference type="ARBA" id="ARBA00022840"/>
    </source>
</evidence>
<accession>A0AAW4L8L7</accession>
<name>A0AAW4L8L7_9BACT</name>
<dbReference type="InterPro" id="IPR027417">
    <property type="entry name" value="P-loop_NTPase"/>
</dbReference>
<dbReference type="Proteomes" id="UP000811899">
    <property type="component" value="Unassembled WGS sequence"/>
</dbReference>
<dbReference type="SUPFAM" id="SSF52540">
    <property type="entry name" value="P-loop containing nucleoside triphosphate hydrolases"/>
    <property type="match status" value="1"/>
</dbReference>